<evidence type="ECO:0000256" key="2">
    <source>
        <dbReference type="SAM" id="SignalP"/>
    </source>
</evidence>
<protein>
    <submittedName>
        <fullName evidence="4">Chaperone protein DnaJ</fullName>
    </submittedName>
</protein>
<dbReference type="SUPFAM" id="SSF46565">
    <property type="entry name" value="Chaperone J-domain"/>
    <property type="match status" value="1"/>
</dbReference>
<proteinExistence type="predicted"/>
<feature type="domain" description="J" evidence="3">
    <location>
        <begin position="28"/>
        <end position="91"/>
    </location>
</feature>
<dbReference type="SMART" id="SM00271">
    <property type="entry name" value="DnaJ"/>
    <property type="match status" value="1"/>
</dbReference>
<feature type="chain" id="PRO_5012035609" evidence="2">
    <location>
        <begin position="22"/>
        <end position="315"/>
    </location>
</feature>
<keyword evidence="1" id="KW-0812">Transmembrane</keyword>
<dbReference type="Proteomes" id="UP000242188">
    <property type="component" value="Unassembled WGS sequence"/>
</dbReference>
<dbReference type="Pfam" id="PF00226">
    <property type="entry name" value="DnaJ"/>
    <property type="match status" value="1"/>
</dbReference>
<dbReference type="AlphaFoldDB" id="A0A210R326"/>
<evidence type="ECO:0000259" key="3">
    <source>
        <dbReference type="PROSITE" id="PS50076"/>
    </source>
</evidence>
<dbReference type="PRINTS" id="PR00625">
    <property type="entry name" value="JDOMAIN"/>
</dbReference>
<dbReference type="EMBL" id="NEDP02000690">
    <property type="protein sequence ID" value="OWF55387.1"/>
    <property type="molecule type" value="Genomic_DNA"/>
</dbReference>
<dbReference type="GO" id="GO:0005737">
    <property type="term" value="C:cytoplasm"/>
    <property type="evidence" value="ECO:0007669"/>
    <property type="project" value="TreeGrafter"/>
</dbReference>
<organism evidence="4 5">
    <name type="scientific">Mizuhopecten yessoensis</name>
    <name type="common">Japanese scallop</name>
    <name type="synonym">Patinopecten yessoensis</name>
    <dbReference type="NCBI Taxonomy" id="6573"/>
    <lineage>
        <taxon>Eukaryota</taxon>
        <taxon>Metazoa</taxon>
        <taxon>Spiralia</taxon>
        <taxon>Lophotrochozoa</taxon>
        <taxon>Mollusca</taxon>
        <taxon>Bivalvia</taxon>
        <taxon>Autobranchia</taxon>
        <taxon>Pteriomorphia</taxon>
        <taxon>Pectinida</taxon>
        <taxon>Pectinoidea</taxon>
        <taxon>Pectinidae</taxon>
        <taxon>Mizuhopecten</taxon>
    </lineage>
</organism>
<feature type="transmembrane region" description="Helical" evidence="1">
    <location>
        <begin position="233"/>
        <end position="252"/>
    </location>
</feature>
<dbReference type="Gene3D" id="1.10.287.110">
    <property type="entry name" value="DnaJ domain"/>
    <property type="match status" value="1"/>
</dbReference>
<dbReference type="PROSITE" id="PS50076">
    <property type="entry name" value="DNAJ_2"/>
    <property type="match status" value="1"/>
</dbReference>
<dbReference type="OrthoDB" id="10250354at2759"/>
<evidence type="ECO:0000313" key="4">
    <source>
        <dbReference type="EMBL" id="OWF55387.1"/>
    </source>
</evidence>
<dbReference type="PANTHER" id="PTHR43096">
    <property type="entry name" value="DNAJ HOMOLOG 1, MITOCHONDRIAL-RELATED"/>
    <property type="match status" value="1"/>
</dbReference>
<dbReference type="PANTHER" id="PTHR43096:SF10">
    <property type="entry name" value="CHAPERONE PROTEIN DNAJ A6, CHLOROPLASTIC"/>
    <property type="match status" value="1"/>
</dbReference>
<evidence type="ECO:0000256" key="1">
    <source>
        <dbReference type="SAM" id="Phobius"/>
    </source>
</evidence>
<dbReference type="CDD" id="cd06257">
    <property type="entry name" value="DnaJ"/>
    <property type="match status" value="1"/>
</dbReference>
<dbReference type="GO" id="GO:0051082">
    <property type="term" value="F:unfolded protein binding"/>
    <property type="evidence" value="ECO:0007669"/>
    <property type="project" value="TreeGrafter"/>
</dbReference>
<reference evidence="4 5" key="1">
    <citation type="journal article" date="2017" name="Nat. Ecol. Evol.">
        <title>Scallop genome provides insights into evolution of bilaterian karyotype and development.</title>
        <authorList>
            <person name="Wang S."/>
            <person name="Zhang J."/>
            <person name="Jiao W."/>
            <person name="Li J."/>
            <person name="Xun X."/>
            <person name="Sun Y."/>
            <person name="Guo X."/>
            <person name="Huan P."/>
            <person name="Dong B."/>
            <person name="Zhang L."/>
            <person name="Hu X."/>
            <person name="Sun X."/>
            <person name="Wang J."/>
            <person name="Zhao C."/>
            <person name="Wang Y."/>
            <person name="Wang D."/>
            <person name="Huang X."/>
            <person name="Wang R."/>
            <person name="Lv J."/>
            <person name="Li Y."/>
            <person name="Zhang Z."/>
            <person name="Liu B."/>
            <person name="Lu W."/>
            <person name="Hui Y."/>
            <person name="Liang J."/>
            <person name="Zhou Z."/>
            <person name="Hou R."/>
            <person name="Li X."/>
            <person name="Liu Y."/>
            <person name="Li H."/>
            <person name="Ning X."/>
            <person name="Lin Y."/>
            <person name="Zhao L."/>
            <person name="Xing Q."/>
            <person name="Dou J."/>
            <person name="Li Y."/>
            <person name="Mao J."/>
            <person name="Guo H."/>
            <person name="Dou H."/>
            <person name="Li T."/>
            <person name="Mu C."/>
            <person name="Jiang W."/>
            <person name="Fu Q."/>
            <person name="Fu X."/>
            <person name="Miao Y."/>
            <person name="Liu J."/>
            <person name="Yu Q."/>
            <person name="Li R."/>
            <person name="Liao H."/>
            <person name="Li X."/>
            <person name="Kong Y."/>
            <person name="Jiang Z."/>
            <person name="Chourrout D."/>
            <person name="Li R."/>
            <person name="Bao Z."/>
        </authorList>
    </citation>
    <scope>NUCLEOTIDE SEQUENCE [LARGE SCALE GENOMIC DNA]</scope>
    <source>
        <strain evidence="4 5">PY_sf001</strain>
    </source>
</reference>
<keyword evidence="1" id="KW-1133">Transmembrane helix</keyword>
<keyword evidence="1" id="KW-0472">Membrane</keyword>
<feature type="transmembrane region" description="Helical" evidence="1">
    <location>
        <begin position="295"/>
        <end position="313"/>
    </location>
</feature>
<accession>A0A210R326</accession>
<dbReference type="InterPro" id="IPR001623">
    <property type="entry name" value="DnaJ_domain"/>
</dbReference>
<gene>
    <name evidence="4" type="ORF">KP79_PYT21703</name>
</gene>
<dbReference type="GO" id="GO:0042026">
    <property type="term" value="P:protein refolding"/>
    <property type="evidence" value="ECO:0007669"/>
    <property type="project" value="TreeGrafter"/>
</dbReference>
<name>A0A210R326_MIZYE</name>
<comment type="caution">
    <text evidence="4">The sequence shown here is derived from an EMBL/GenBank/DDBJ whole genome shotgun (WGS) entry which is preliminary data.</text>
</comment>
<sequence>MRHHYMMSILLVFGVITTTYGGFQTDIDYYQVLHVRRTAKVSTIRTAYRKLALRLHPDTSGCDTTKQFQILGEAKNVLTNKKERVLFNMLYPGAGQWTEPYNWDLTDCEMKNASVKQKVHRKVKDGLQVLVKSLRGWSLTQVPNITSFVDLYYNILTDYFILGVFLVSSATLWCRDLVGQYISSVSVTFYSLHILTLAFGSRHLFIMENIQQLLFQLFRGPSLKTTVLENSYILHYYVYVVVSGAAVAAIFNQIRSRHVTRIKNVLWAVITISGCLTILGSLLDSELNLDFDVSSLATSGYTLILCGVIYYILNR</sequence>
<feature type="signal peptide" evidence="2">
    <location>
        <begin position="1"/>
        <end position="21"/>
    </location>
</feature>
<keyword evidence="5" id="KW-1185">Reference proteome</keyword>
<dbReference type="STRING" id="6573.A0A210R326"/>
<evidence type="ECO:0000313" key="5">
    <source>
        <dbReference type="Proteomes" id="UP000242188"/>
    </source>
</evidence>
<feature type="transmembrane region" description="Helical" evidence="1">
    <location>
        <begin position="264"/>
        <end position="283"/>
    </location>
</feature>
<keyword evidence="2" id="KW-0732">Signal</keyword>
<feature type="transmembrane region" description="Helical" evidence="1">
    <location>
        <begin position="181"/>
        <end position="199"/>
    </location>
</feature>
<feature type="transmembrane region" description="Helical" evidence="1">
    <location>
        <begin position="151"/>
        <end position="174"/>
    </location>
</feature>
<dbReference type="InterPro" id="IPR036869">
    <property type="entry name" value="J_dom_sf"/>
</dbReference>